<dbReference type="SUPFAM" id="SSF53720">
    <property type="entry name" value="ALDH-like"/>
    <property type="match status" value="1"/>
</dbReference>
<dbReference type="InterPro" id="IPR015590">
    <property type="entry name" value="Aldehyde_DH_dom"/>
</dbReference>
<accession>A0A4R3LWG8</accession>
<dbReference type="Pfam" id="PF00171">
    <property type="entry name" value="Aldedh"/>
    <property type="match status" value="1"/>
</dbReference>
<proteinExistence type="inferred from homology"/>
<protein>
    <submittedName>
        <fullName evidence="4">Succinate-semialdehyde dehydrogenase/glutarate-semialdehyde dehydrogenase</fullName>
    </submittedName>
</protein>
<dbReference type="Proteomes" id="UP000295678">
    <property type="component" value="Unassembled WGS sequence"/>
</dbReference>
<dbReference type="GO" id="GO:0008911">
    <property type="term" value="F:lactaldehyde dehydrogenase (NAD+) activity"/>
    <property type="evidence" value="ECO:0007669"/>
    <property type="project" value="TreeGrafter"/>
</dbReference>
<feature type="domain" description="Aldehyde dehydrogenase" evidence="3">
    <location>
        <begin position="27"/>
        <end position="482"/>
    </location>
</feature>
<evidence type="ECO:0000256" key="1">
    <source>
        <dbReference type="ARBA" id="ARBA00009986"/>
    </source>
</evidence>
<evidence type="ECO:0000256" key="2">
    <source>
        <dbReference type="ARBA" id="ARBA00023002"/>
    </source>
</evidence>
<dbReference type="InterPro" id="IPR016163">
    <property type="entry name" value="Ald_DH_C"/>
</dbReference>
<dbReference type="Gene3D" id="3.40.605.10">
    <property type="entry name" value="Aldehyde Dehydrogenase, Chain A, domain 1"/>
    <property type="match status" value="1"/>
</dbReference>
<evidence type="ECO:0000313" key="5">
    <source>
        <dbReference type="Proteomes" id="UP000295678"/>
    </source>
</evidence>
<comment type="similarity">
    <text evidence="1">Belongs to the aldehyde dehydrogenase family.</text>
</comment>
<dbReference type="RefSeq" id="WP_245499807.1">
    <property type="nucleotide sequence ID" value="NZ_SMAK01000014.1"/>
</dbReference>
<organism evidence="4 5">
    <name type="scientific">Tepidamorphus gemmatus</name>
    <dbReference type="NCBI Taxonomy" id="747076"/>
    <lineage>
        <taxon>Bacteria</taxon>
        <taxon>Pseudomonadati</taxon>
        <taxon>Pseudomonadota</taxon>
        <taxon>Alphaproteobacteria</taxon>
        <taxon>Hyphomicrobiales</taxon>
        <taxon>Tepidamorphaceae</taxon>
        <taxon>Tepidamorphus</taxon>
    </lineage>
</organism>
<dbReference type="InterPro" id="IPR051020">
    <property type="entry name" value="ALDH-related_metabolic_enz"/>
</dbReference>
<dbReference type="EMBL" id="SMAK01000014">
    <property type="protein sequence ID" value="TCT04924.1"/>
    <property type="molecule type" value="Genomic_DNA"/>
</dbReference>
<name>A0A4R3LWG8_9HYPH</name>
<dbReference type="AlphaFoldDB" id="A0A4R3LWG8"/>
<sequence>MNDTTTNANIAASRQAEARLLIAGRWEQGEGSPVPILDKFLLSQIGEVRPASARQVELMVESAAAAFRKGAPIAHERGEILSRAAAIVAARRRDFVATMQSEAGFTIADAEGEVTRCLETLRLSAEEARRLTGDMLPFEGAPGQAGRLAFTLRVPLGVVAAITPFNSPLNTVAHKVAPAFAAGNAVILKPSTSTPLTACLLAEALVEAGLPTGFLSVLHGGGEVARFLLDNEQVRFFAFTGSTEVGRIIQAAAGLRRTQMELGSIAFTILGEDADLDRALPKIVNAGYRKAGQVCTSVQILLVHEARRAEVERRLAPMVAALRCGDPRDPATFVGPLIGEREAARVEAWIGEAVAGGARLLAGGTRSGPVVAPTLLTDIRADMKVGCAEIFGPVICIAPFATLDEAIDRVNSTPFGLATGLFTQRLNDAFEAARRLEVGGVHINETSSARVDLMPYGGSKDSGFGREGPHYAIREMTEERVVSISTR</sequence>
<dbReference type="InterPro" id="IPR016162">
    <property type="entry name" value="Ald_DH_N"/>
</dbReference>
<dbReference type="PANTHER" id="PTHR42991">
    <property type="entry name" value="ALDEHYDE DEHYDROGENASE"/>
    <property type="match status" value="1"/>
</dbReference>
<gene>
    <name evidence="4" type="ORF">EDC22_11418</name>
</gene>
<evidence type="ECO:0000313" key="4">
    <source>
        <dbReference type="EMBL" id="TCT04924.1"/>
    </source>
</evidence>
<comment type="caution">
    <text evidence="4">The sequence shown here is derived from an EMBL/GenBank/DDBJ whole genome shotgun (WGS) entry which is preliminary data.</text>
</comment>
<dbReference type="Gene3D" id="3.40.309.10">
    <property type="entry name" value="Aldehyde Dehydrogenase, Chain A, domain 2"/>
    <property type="match status" value="1"/>
</dbReference>
<keyword evidence="5" id="KW-1185">Reference proteome</keyword>
<evidence type="ECO:0000259" key="3">
    <source>
        <dbReference type="Pfam" id="PF00171"/>
    </source>
</evidence>
<dbReference type="InterPro" id="IPR016161">
    <property type="entry name" value="Ald_DH/histidinol_DH"/>
</dbReference>
<keyword evidence="2" id="KW-0560">Oxidoreductase</keyword>
<reference evidence="4 5" key="1">
    <citation type="submission" date="2019-03" db="EMBL/GenBank/DDBJ databases">
        <title>Genomic Encyclopedia of Type Strains, Phase IV (KMG-IV): sequencing the most valuable type-strain genomes for metagenomic binning, comparative biology and taxonomic classification.</title>
        <authorList>
            <person name="Goeker M."/>
        </authorList>
    </citation>
    <scope>NUCLEOTIDE SEQUENCE [LARGE SCALE GENOMIC DNA]</scope>
    <source>
        <strain evidence="4 5">DSM 19345</strain>
    </source>
</reference>
<dbReference type="PANTHER" id="PTHR42991:SF1">
    <property type="entry name" value="ALDEHYDE DEHYDROGENASE"/>
    <property type="match status" value="1"/>
</dbReference>